<organism evidence="2 3">
    <name type="scientific">Sphingopyxis macrogoltabida</name>
    <name type="common">Sphingomonas macrogoltabidus</name>
    <dbReference type="NCBI Taxonomy" id="33050"/>
    <lineage>
        <taxon>Bacteria</taxon>
        <taxon>Pseudomonadati</taxon>
        <taxon>Pseudomonadota</taxon>
        <taxon>Alphaproteobacteria</taxon>
        <taxon>Sphingomonadales</taxon>
        <taxon>Sphingomonadaceae</taxon>
        <taxon>Sphingopyxis</taxon>
    </lineage>
</organism>
<dbReference type="AlphaFoldDB" id="A0AAC8YZF1"/>
<dbReference type="Pfam" id="PF04965">
    <property type="entry name" value="GPW_gp25"/>
    <property type="match status" value="1"/>
</dbReference>
<dbReference type="KEGG" id="smaz:LH19_12155"/>
<gene>
    <name evidence="2" type="ORF">ATM17_07730</name>
</gene>
<dbReference type="EMBL" id="CP013344">
    <property type="protein sequence ID" value="AMU88932.1"/>
    <property type="molecule type" value="Genomic_DNA"/>
</dbReference>
<keyword evidence="3" id="KW-1185">Reference proteome</keyword>
<dbReference type="InterPro" id="IPR007048">
    <property type="entry name" value="IraD/Gp25-like"/>
</dbReference>
<dbReference type="RefSeq" id="WP_054728159.1">
    <property type="nucleotide sequence ID" value="NZ_CP009429.1"/>
</dbReference>
<reference evidence="2 3" key="2">
    <citation type="journal article" date="2016" name="Genome Announc.">
        <title>Complete Genome Sequence of Sphingopyxis macrogoltabida Strain 203N (NBRC 111659), a Polyethylene Glycol Degrader.</title>
        <authorList>
            <person name="Ohtsubo Y."/>
            <person name="Nonoyama S."/>
            <person name="Nagata Y."/>
            <person name="Numata M."/>
            <person name="Tsuchikane K."/>
            <person name="Hosoyama A."/>
            <person name="Yamazoe A."/>
            <person name="Tsuda M."/>
            <person name="Fujita N."/>
            <person name="Kawai F."/>
        </authorList>
    </citation>
    <scope>NUCLEOTIDE SEQUENCE [LARGE SCALE GENOMIC DNA]</scope>
    <source>
        <strain evidence="2 3">203N</strain>
    </source>
</reference>
<dbReference type="Gene3D" id="3.10.450.40">
    <property type="match status" value="1"/>
</dbReference>
<evidence type="ECO:0000313" key="2">
    <source>
        <dbReference type="EMBL" id="AMU88932.1"/>
    </source>
</evidence>
<accession>A0AAC8YZF1</accession>
<evidence type="ECO:0000313" key="3">
    <source>
        <dbReference type="Proteomes" id="UP000076088"/>
    </source>
</evidence>
<sequence>MSRLAFPFAPAIDGRSAAVAYGSAPHVRQMLELLILTMAGERVMRPDLGSAVRQLLFGAGEGVAAMALEAALQATINQWLGDMLELHELAVHFDGAEAVLDIEVTYEVRSTRTVDRLDIRKELT</sequence>
<evidence type="ECO:0000259" key="1">
    <source>
        <dbReference type="Pfam" id="PF04965"/>
    </source>
</evidence>
<proteinExistence type="predicted"/>
<protein>
    <recommendedName>
        <fullName evidence="1">IraD/Gp25-like domain-containing protein</fullName>
    </recommendedName>
</protein>
<dbReference type="SUPFAM" id="SSF160719">
    <property type="entry name" value="gpW/gp25-like"/>
    <property type="match status" value="1"/>
</dbReference>
<feature type="domain" description="IraD/Gp25-like" evidence="1">
    <location>
        <begin position="26"/>
        <end position="112"/>
    </location>
</feature>
<reference evidence="3" key="1">
    <citation type="submission" date="2015-11" db="EMBL/GenBank/DDBJ databases">
        <title>Complete genome sequence of a polyethylene-glycol degrader Sphingopyxis macrogoltabida 203N (NBRC 111659).</title>
        <authorList>
            <person name="Yoshiyuki O."/>
            <person name="Shouta N."/>
            <person name="Nagata Y."/>
            <person name="Numata M."/>
            <person name="Tsuchikane K."/>
            <person name="Hosoyama A."/>
            <person name="Yamazoe A."/>
            <person name="Tsuda M."/>
            <person name="Fujita N."/>
            <person name="Kawai F."/>
        </authorList>
    </citation>
    <scope>NUCLEOTIDE SEQUENCE [LARGE SCALE GENOMIC DNA]</scope>
    <source>
        <strain evidence="3">203N</strain>
    </source>
</reference>
<dbReference type="Proteomes" id="UP000076088">
    <property type="component" value="Chromosome"/>
</dbReference>
<name>A0AAC8YZF1_SPHMC</name>